<dbReference type="GO" id="GO:0002953">
    <property type="term" value="F:5'-deoxynucleotidase activity"/>
    <property type="evidence" value="ECO:0007669"/>
    <property type="project" value="UniProtKB-EC"/>
</dbReference>
<gene>
    <name evidence="2" type="primary">yfbR</name>
    <name evidence="2" type="ORF">NE579_11915</name>
</gene>
<dbReference type="InterPro" id="IPR006674">
    <property type="entry name" value="HD_domain"/>
</dbReference>
<evidence type="ECO:0000313" key="3">
    <source>
        <dbReference type="Proteomes" id="UP001204562"/>
    </source>
</evidence>
<sequence>MPYHFFALISRMRYIGRWGLMRNTFRENIQEHSHMVAVLAHALAVIRREVYGGEIDPGQAAVLALYHDAPEILTGDLPTPVKYFNPEIRDAYKAVEAVSARRLLALLPPELQPVYATLLDEDAGGELHAIVKAADKLSAYIKCVEELKAGNHEFKQAAEQTLEALKASPLPEVGYFMEHFLPGFILTLDELQ</sequence>
<dbReference type="PROSITE" id="PS51831">
    <property type="entry name" value="HD"/>
    <property type="match status" value="1"/>
</dbReference>
<organism evidence="2 3">
    <name type="scientific">Intestinimonas massiliensis</name>
    <name type="common">ex Afouda et al. 2020</name>
    <dbReference type="NCBI Taxonomy" id="1673721"/>
    <lineage>
        <taxon>Bacteria</taxon>
        <taxon>Bacillati</taxon>
        <taxon>Bacillota</taxon>
        <taxon>Clostridia</taxon>
        <taxon>Eubacteriales</taxon>
        <taxon>Intestinimonas</taxon>
    </lineage>
</organism>
<accession>A0AAW5JPQ0</accession>
<dbReference type="EC" id="3.1.3.89" evidence="2"/>
<dbReference type="RefSeq" id="WP_256304415.1">
    <property type="nucleotide sequence ID" value="NZ_JANFYS010000025.1"/>
</dbReference>
<dbReference type="NCBIfam" id="NF003009">
    <property type="entry name" value="PRK03826.1"/>
    <property type="match status" value="1"/>
</dbReference>
<evidence type="ECO:0000313" key="2">
    <source>
        <dbReference type="EMBL" id="MCQ4771162.1"/>
    </source>
</evidence>
<feature type="domain" description="HD" evidence="1">
    <location>
        <begin position="29"/>
        <end position="140"/>
    </location>
</feature>
<reference evidence="2" key="1">
    <citation type="submission" date="2022-06" db="EMBL/GenBank/DDBJ databases">
        <title>Isolation of gut microbiota from human fecal samples.</title>
        <authorList>
            <person name="Pamer E.G."/>
            <person name="Barat B."/>
            <person name="Waligurski E."/>
            <person name="Medina S."/>
            <person name="Paddock L."/>
            <person name="Mostad J."/>
        </authorList>
    </citation>
    <scope>NUCLEOTIDE SEQUENCE</scope>
    <source>
        <strain evidence="2">DFI.9.91</strain>
    </source>
</reference>
<protein>
    <submittedName>
        <fullName evidence="2">5'-deoxynucleotidase</fullName>
        <ecNumber evidence="2">3.1.3.89</ecNumber>
    </submittedName>
</protein>
<keyword evidence="2" id="KW-0378">Hydrolase</keyword>
<dbReference type="EMBL" id="JANFYS010000025">
    <property type="protein sequence ID" value="MCQ4771162.1"/>
    <property type="molecule type" value="Genomic_DNA"/>
</dbReference>
<dbReference type="Pfam" id="PF12917">
    <property type="entry name" value="YfbR-like"/>
    <property type="match status" value="1"/>
</dbReference>
<dbReference type="Proteomes" id="UP001204562">
    <property type="component" value="Unassembled WGS sequence"/>
</dbReference>
<name>A0AAW5JPQ0_9FIRM</name>
<comment type="caution">
    <text evidence="2">The sequence shown here is derived from an EMBL/GenBank/DDBJ whole genome shotgun (WGS) entry which is preliminary data.</text>
</comment>
<dbReference type="SUPFAM" id="SSF109604">
    <property type="entry name" value="HD-domain/PDEase-like"/>
    <property type="match status" value="1"/>
</dbReference>
<proteinExistence type="predicted"/>
<dbReference type="AlphaFoldDB" id="A0AAW5JPQ0"/>
<dbReference type="Gene3D" id="1.10.3210.10">
    <property type="entry name" value="Hypothetical protein af1432"/>
    <property type="match status" value="1"/>
</dbReference>
<evidence type="ECO:0000259" key="1">
    <source>
        <dbReference type="PROSITE" id="PS51831"/>
    </source>
</evidence>